<gene>
    <name evidence="1" type="ORF">AKSOIL_0073</name>
</gene>
<reference evidence="1" key="1">
    <citation type="journal article" date="2009" name="ISME J.">
        <title>Functional metagenomics reveals diverse beta-lactamases in a remote Alaskan soil.</title>
        <authorList>
            <person name="Allen H.K."/>
            <person name="Moe L.A."/>
            <person name="Rodbumrer J."/>
            <person name="Gaarder A."/>
            <person name="Handelsman J."/>
        </authorList>
    </citation>
    <scope>NUCLEOTIDE SEQUENCE</scope>
</reference>
<dbReference type="EMBL" id="EU408348">
    <property type="protein sequence ID" value="ACN58751.1"/>
    <property type="molecule type" value="Genomic_DNA"/>
</dbReference>
<organism evidence="1">
    <name type="scientific">uncultured bacterium BLR3</name>
    <dbReference type="NCBI Taxonomy" id="506521"/>
    <lineage>
        <taxon>Bacteria</taxon>
        <taxon>environmental samples</taxon>
    </lineage>
</organism>
<name>C0IN65_9BACT</name>
<dbReference type="Gene3D" id="2.60.120.260">
    <property type="entry name" value="Galactose-binding domain-like"/>
    <property type="match status" value="1"/>
</dbReference>
<protein>
    <submittedName>
        <fullName evidence="1">Uncharacterized protein</fullName>
    </submittedName>
</protein>
<accession>C0IN65</accession>
<evidence type="ECO:0000313" key="1">
    <source>
        <dbReference type="EMBL" id="ACN58751.1"/>
    </source>
</evidence>
<sequence length="258" mass="27698">MRKLAASRSFFNRARVRIVAANKREGKMHKRDFVRLGAMAALAAVPVIMVSAISLAQAPAPAAPNPQPIMAPSLPPSKIVDLASADGMAAFGAAWKNMDAKIVEVPAMPNAGPAWKMAYDLTPKAGEAGFNDSSWPTIEPKGILERRGGGHLFMTWYRANLTIPAKIGDFDTTGAVAVISFTIDDYAEAWVNGAMPRRAGRPSPATIQGFNMPNRVVLSESVKPGDKFQIAILGINGPISLAPPNPVFFREAKIEFFK</sequence>
<proteinExistence type="predicted"/>
<dbReference type="AlphaFoldDB" id="C0IN65"/>